<organism evidence="1 2">
    <name type="scientific">Edaphobacter aggregans</name>
    <dbReference type="NCBI Taxonomy" id="570835"/>
    <lineage>
        <taxon>Bacteria</taxon>
        <taxon>Pseudomonadati</taxon>
        <taxon>Acidobacteriota</taxon>
        <taxon>Terriglobia</taxon>
        <taxon>Terriglobales</taxon>
        <taxon>Acidobacteriaceae</taxon>
        <taxon>Edaphobacter</taxon>
    </lineage>
</organism>
<reference evidence="1 2" key="1">
    <citation type="submission" date="2018-12" db="EMBL/GenBank/DDBJ databases">
        <title>Sequencing of bacterial isolates from soil warming experiment in Harvard Forest, Massachusetts, USA.</title>
        <authorList>
            <person name="Deangelis K."/>
        </authorList>
    </citation>
    <scope>NUCLEOTIDE SEQUENCE [LARGE SCALE GENOMIC DNA]</scope>
    <source>
        <strain evidence="1 2">EB153</strain>
    </source>
</reference>
<proteinExistence type="predicted"/>
<name>A0A3R9QFY7_9BACT</name>
<dbReference type="EMBL" id="RSDW01000001">
    <property type="protein sequence ID" value="RSL15597.1"/>
    <property type="molecule type" value="Genomic_DNA"/>
</dbReference>
<evidence type="ECO:0000313" key="2">
    <source>
        <dbReference type="Proteomes" id="UP000269669"/>
    </source>
</evidence>
<gene>
    <name evidence="1" type="ORF">EDE15_1088</name>
</gene>
<evidence type="ECO:0000313" key="1">
    <source>
        <dbReference type="EMBL" id="RSL15597.1"/>
    </source>
</evidence>
<accession>A0A3R9QFY7</accession>
<keyword evidence="2" id="KW-1185">Reference proteome</keyword>
<dbReference type="Proteomes" id="UP000269669">
    <property type="component" value="Unassembled WGS sequence"/>
</dbReference>
<protein>
    <submittedName>
        <fullName evidence="1">Uncharacterized protein</fullName>
    </submittedName>
</protein>
<comment type="caution">
    <text evidence="1">The sequence shown here is derived from an EMBL/GenBank/DDBJ whole genome shotgun (WGS) entry which is preliminary data.</text>
</comment>
<sequence>MEIESHQLGTSRVLLLDVNTPLPLTYVTATLKIGPMFYKVPLEIQAFGLLWHLATPRAPSVGNNNRKEC</sequence>
<dbReference type="AlphaFoldDB" id="A0A3R9QFY7"/>